<gene>
    <name evidence="2" type="ORF">Tci_918517</name>
</gene>
<protein>
    <submittedName>
        <fullName evidence="2">Uncharacterized protein</fullName>
    </submittedName>
</protein>
<dbReference type="EMBL" id="BKCJ011677228">
    <property type="protein sequence ID" value="GFD46548.1"/>
    <property type="molecule type" value="Genomic_DNA"/>
</dbReference>
<name>A0A699WLC4_TANCI</name>
<evidence type="ECO:0000313" key="2">
    <source>
        <dbReference type="EMBL" id="GFD46548.1"/>
    </source>
</evidence>
<feature type="region of interest" description="Disordered" evidence="1">
    <location>
        <begin position="1"/>
        <end position="73"/>
    </location>
</feature>
<dbReference type="AlphaFoldDB" id="A0A699WLC4"/>
<evidence type="ECO:0000256" key="1">
    <source>
        <dbReference type="SAM" id="MobiDB-lite"/>
    </source>
</evidence>
<comment type="caution">
    <text evidence="2">The sequence shown here is derived from an EMBL/GenBank/DDBJ whole genome shotgun (WGS) entry which is preliminary data.</text>
</comment>
<organism evidence="2">
    <name type="scientific">Tanacetum cinerariifolium</name>
    <name type="common">Dalmatian daisy</name>
    <name type="synonym">Chrysanthemum cinerariifolium</name>
    <dbReference type="NCBI Taxonomy" id="118510"/>
    <lineage>
        <taxon>Eukaryota</taxon>
        <taxon>Viridiplantae</taxon>
        <taxon>Streptophyta</taxon>
        <taxon>Embryophyta</taxon>
        <taxon>Tracheophyta</taxon>
        <taxon>Spermatophyta</taxon>
        <taxon>Magnoliopsida</taxon>
        <taxon>eudicotyledons</taxon>
        <taxon>Gunneridae</taxon>
        <taxon>Pentapetalae</taxon>
        <taxon>asterids</taxon>
        <taxon>campanulids</taxon>
        <taxon>Asterales</taxon>
        <taxon>Asteraceae</taxon>
        <taxon>Asteroideae</taxon>
        <taxon>Anthemideae</taxon>
        <taxon>Anthemidinae</taxon>
        <taxon>Tanacetum</taxon>
    </lineage>
</organism>
<sequence length="99" mass="10539">MAGAQRHHRPRPRRQRNSTPLLQRSAGKPAAKTLRATPVVLVDTGESGDCRRRPMACPRVESGGAGAGTTGGQSVVRSAGALRSRAHLTCQRRGVTFAR</sequence>
<feature type="compositionally biased region" description="Basic residues" evidence="1">
    <location>
        <begin position="1"/>
        <end position="16"/>
    </location>
</feature>
<accession>A0A699WLC4</accession>
<proteinExistence type="predicted"/>
<reference evidence="2" key="1">
    <citation type="journal article" date="2019" name="Sci. Rep.">
        <title>Draft genome of Tanacetum cinerariifolium, the natural source of mosquito coil.</title>
        <authorList>
            <person name="Yamashiro T."/>
            <person name="Shiraishi A."/>
            <person name="Satake H."/>
            <person name="Nakayama K."/>
        </authorList>
    </citation>
    <scope>NUCLEOTIDE SEQUENCE</scope>
</reference>